<dbReference type="InterPro" id="IPR002110">
    <property type="entry name" value="Ankyrin_rpt"/>
</dbReference>
<dbReference type="OrthoDB" id="303876at2759"/>
<dbReference type="Proteomes" id="UP000324897">
    <property type="component" value="Chromosome 6"/>
</dbReference>
<reference evidence="11 12" key="1">
    <citation type="journal article" date="2019" name="Sci. Rep.">
        <title>A high-quality genome of Eragrostis curvula grass provides insights into Poaceae evolution and supports new strategies to enhance forage quality.</title>
        <authorList>
            <person name="Carballo J."/>
            <person name="Santos B.A.C.M."/>
            <person name="Zappacosta D."/>
            <person name="Garbus I."/>
            <person name="Selva J.P."/>
            <person name="Gallo C.A."/>
            <person name="Diaz A."/>
            <person name="Albertini E."/>
            <person name="Caccamo M."/>
            <person name="Echenique V."/>
        </authorList>
    </citation>
    <scope>NUCLEOTIDE SEQUENCE [LARGE SCALE GENOMIC DNA]</scope>
    <source>
        <strain evidence="12">cv. Victoria</strain>
        <tissue evidence="11">Leaf</tissue>
    </source>
</reference>
<dbReference type="InterPro" id="IPR026961">
    <property type="entry name" value="PGG_dom"/>
</dbReference>
<gene>
    <name evidence="11" type="ORF">EJB05_02598</name>
</gene>
<dbReference type="PANTHER" id="PTHR24186:SF50">
    <property type="entry name" value="ANKYRIN REPEAT-CONTAINING PROTEIN ITN1-LIKE ISOFORM X1"/>
    <property type="match status" value="1"/>
</dbReference>
<feature type="repeat" description="ANK" evidence="7">
    <location>
        <begin position="501"/>
        <end position="523"/>
    </location>
</feature>
<dbReference type="GO" id="GO:0005886">
    <property type="term" value="C:plasma membrane"/>
    <property type="evidence" value="ECO:0007669"/>
    <property type="project" value="TreeGrafter"/>
</dbReference>
<dbReference type="PROSITE" id="PS50088">
    <property type="entry name" value="ANK_REPEAT"/>
    <property type="match status" value="5"/>
</dbReference>
<feature type="transmembrane region" description="Helical" evidence="9">
    <location>
        <begin position="598"/>
        <end position="617"/>
    </location>
</feature>
<keyword evidence="12" id="KW-1185">Reference proteome</keyword>
<keyword evidence="2 9" id="KW-0812">Transmembrane</keyword>
<feature type="repeat" description="ANK" evidence="7">
    <location>
        <begin position="397"/>
        <end position="429"/>
    </location>
</feature>
<dbReference type="SUPFAM" id="SSF48403">
    <property type="entry name" value="Ankyrin repeat"/>
    <property type="match status" value="2"/>
</dbReference>
<feature type="domain" description="PGG" evidence="10">
    <location>
        <begin position="592"/>
        <end position="696"/>
    </location>
</feature>
<feature type="transmembrane region" description="Helical" evidence="9">
    <location>
        <begin position="710"/>
        <end position="738"/>
    </location>
</feature>
<name>A0A5J9WSG7_9POAL</name>
<evidence type="ECO:0000256" key="9">
    <source>
        <dbReference type="SAM" id="Phobius"/>
    </source>
</evidence>
<evidence type="ECO:0000256" key="1">
    <source>
        <dbReference type="ARBA" id="ARBA00004141"/>
    </source>
</evidence>
<dbReference type="PANTHER" id="PTHR24186">
    <property type="entry name" value="PROTEIN PHOSPHATASE 1 REGULATORY SUBUNIT"/>
    <property type="match status" value="1"/>
</dbReference>
<feature type="transmembrane region" description="Helical" evidence="9">
    <location>
        <begin position="638"/>
        <end position="659"/>
    </location>
</feature>
<evidence type="ECO:0000256" key="8">
    <source>
        <dbReference type="SAM" id="MobiDB-lite"/>
    </source>
</evidence>
<dbReference type="Pfam" id="PF12796">
    <property type="entry name" value="Ank_2"/>
    <property type="match status" value="4"/>
</dbReference>
<keyword evidence="5 7" id="KW-0040">ANK repeat</keyword>
<keyword evidence="3" id="KW-0677">Repeat</keyword>
<dbReference type="InterPro" id="IPR036770">
    <property type="entry name" value="Ankyrin_rpt-contain_sf"/>
</dbReference>
<dbReference type="EMBL" id="RWGY01000002">
    <property type="protein sequence ID" value="TVU51189.1"/>
    <property type="molecule type" value="Genomic_DNA"/>
</dbReference>
<evidence type="ECO:0000256" key="2">
    <source>
        <dbReference type="ARBA" id="ARBA00022692"/>
    </source>
</evidence>
<accession>A0A5J9WSG7</accession>
<evidence type="ECO:0000256" key="4">
    <source>
        <dbReference type="ARBA" id="ARBA00022989"/>
    </source>
</evidence>
<keyword evidence="6 9" id="KW-0472">Membrane</keyword>
<evidence type="ECO:0000256" key="6">
    <source>
        <dbReference type="ARBA" id="ARBA00023136"/>
    </source>
</evidence>
<comment type="caution">
    <text evidence="11">The sequence shown here is derived from an EMBL/GenBank/DDBJ whole genome shotgun (WGS) entry which is preliminary data.</text>
</comment>
<feature type="region of interest" description="Disordered" evidence="8">
    <location>
        <begin position="125"/>
        <end position="145"/>
    </location>
</feature>
<dbReference type="SMART" id="SM00248">
    <property type="entry name" value="ANK"/>
    <property type="match status" value="11"/>
</dbReference>
<keyword evidence="4 9" id="KW-1133">Transmembrane helix</keyword>
<protein>
    <recommendedName>
        <fullName evidence="10">PGG domain-containing protein</fullName>
    </recommendedName>
</protein>
<feature type="repeat" description="ANK" evidence="7">
    <location>
        <begin position="84"/>
        <end position="103"/>
    </location>
</feature>
<feature type="transmembrane region" description="Helical" evidence="9">
    <location>
        <begin position="679"/>
        <end position="698"/>
    </location>
</feature>
<sequence>MQPKHVKSWNSAGNRDPALYKPATQGNVAALRQLLVAEADPRILDSTTALHNTELHLAALHGHANVAREILHAKEDMLVARNADGDTPLHLAARVGEQHVTELPVCRARTWQDDLIGHRRDAAWGATDQDQQPRQHPSAPDGAAPQKLRFSLASHIRDKSMIYEILEVLFLTYKITMLKVSQPQAQLIHIHQLQARAAQGMDPSLYEAAVEGNVENLRQLLFANPRILESTTPLHNTALHLAVLHGHTDVVREVLNAKEDLLVATNADGDTALHLATRVPEPHVARPLVRPTMTRGTPQRHEAVRRRMSAMALFLLDADPNRGHDRNMQGQSPLDMAARAGLVQVVQRIVDVPWVHSRYIPSSHGTALHQAVLGRHIRILDILLEKFPELIDLTDSNGNNVLHYAVRKDKMQVVELVLNKRTELAYKANHDQQSPLHIAALYGSTDAIKALLWHCPDVAEMVDNAGQTAFHASVASGEEDALKVLLRHIRRAELLNRTDKDGNTPLHLAANMSRVKSAWVLIEDRRIAPCVLNRNGQTALTLFEINWARRDIQVDEWYLRQYLKRESVGCCDQPMPVVTLGHRRDQGEENFNKQSADIHLVIATLVATVSFAAIFTMPGGYDQTEGTAIHGHSSAFKLFLISNTISMCSSTFVLLSYLLNLQDALTQKTDLIGYGSKGNIIACLSMLVSFVAAVYITIEPKERWPVHVVISIVASTPLATFLVLRLSAMIFAWCPIFWQWRMPSP</sequence>
<organism evidence="11 12">
    <name type="scientific">Eragrostis curvula</name>
    <name type="common">weeping love grass</name>
    <dbReference type="NCBI Taxonomy" id="38414"/>
    <lineage>
        <taxon>Eukaryota</taxon>
        <taxon>Viridiplantae</taxon>
        <taxon>Streptophyta</taxon>
        <taxon>Embryophyta</taxon>
        <taxon>Tracheophyta</taxon>
        <taxon>Spermatophyta</taxon>
        <taxon>Magnoliopsida</taxon>
        <taxon>Liliopsida</taxon>
        <taxon>Poales</taxon>
        <taxon>Poaceae</taxon>
        <taxon>PACMAD clade</taxon>
        <taxon>Chloridoideae</taxon>
        <taxon>Eragrostideae</taxon>
        <taxon>Eragrostidinae</taxon>
        <taxon>Eragrostis</taxon>
    </lineage>
</organism>
<dbReference type="AlphaFoldDB" id="A0A5J9WSG7"/>
<dbReference type="Gene3D" id="1.25.40.20">
    <property type="entry name" value="Ankyrin repeat-containing domain"/>
    <property type="match status" value="3"/>
</dbReference>
<dbReference type="PROSITE" id="PS50297">
    <property type="entry name" value="ANK_REP_REGION"/>
    <property type="match status" value="3"/>
</dbReference>
<evidence type="ECO:0000256" key="5">
    <source>
        <dbReference type="ARBA" id="ARBA00023043"/>
    </source>
</evidence>
<evidence type="ECO:0000313" key="12">
    <source>
        <dbReference type="Proteomes" id="UP000324897"/>
    </source>
</evidence>
<evidence type="ECO:0000256" key="3">
    <source>
        <dbReference type="ARBA" id="ARBA00022737"/>
    </source>
</evidence>
<evidence type="ECO:0000313" key="11">
    <source>
        <dbReference type="EMBL" id="TVU51189.1"/>
    </source>
</evidence>
<evidence type="ECO:0000259" key="10">
    <source>
        <dbReference type="Pfam" id="PF13962"/>
    </source>
</evidence>
<feature type="repeat" description="ANK" evidence="7">
    <location>
        <begin position="431"/>
        <end position="452"/>
    </location>
</feature>
<feature type="non-terminal residue" evidence="11">
    <location>
        <position position="1"/>
    </location>
</feature>
<evidence type="ECO:0000256" key="7">
    <source>
        <dbReference type="PROSITE-ProRule" id="PRU00023"/>
    </source>
</evidence>
<dbReference type="Gramene" id="TVU51189">
    <property type="protein sequence ID" value="TVU51189"/>
    <property type="gene ID" value="EJB05_02598"/>
</dbReference>
<comment type="subcellular location">
    <subcellularLocation>
        <location evidence="1">Membrane</location>
        <topology evidence="1">Multi-pass membrane protein</topology>
    </subcellularLocation>
</comment>
<feature type="repeat" description="ANK" evidence="7">
    <location>
        <begin position="234"/>
        <end position="266"/>
    </location>
</feature>
<dbReference type="Pfam" id="PF13962">
    <property type="entry name" value="PGG"/>
    <property type="match status" value="1"/>
</dbReference>
<proteinExistence type="predicted"/>